<keyword evidence="3" id="KW-0812">Transmembrane</keyword>
<evidence type="ECO:0000256" key="1">
    <source>
        <dbReference type="SAM" id="Coils"/>
    </source>
</evidence>
<evidence type="ECO:0000256" key="3">
    <source>
        <dbReference type="SAM" id="Phobius"/>
    </source>
</evidence>
<accession>A0ABY4C8C7</accession>
<proteinExistence type="predicted"/>
<keyword evidence="5" id="KW-1185">Reference proteome</keyword>
<evidence type="ECO:0000313" key="4">
    <source>
        <dbReference type="EMBL" id="UOF01238.1"/>
    </source>
</evidence>
<feature type="coiled-coil region" evidence="1">
    <location>
        <begin position="263"/>
        <end position="290"/>
    </location>
</feature>
<gene>
    <name evidence="4" type="ORF">MNR06_16205</name>
</gene>
<feature type="transmembrane region" description="Helical" evidence="3">
    <location>
        <begin position="21"/>
        <end position="42"/>
    </location>
</feature>
<dbReference type="InterPro" id="IPR019934">
    <property type="entry name" value="CHP03545"/>
</dbReference>
<keyword evidence="1" id="KW-0175">Coiled coil</keyword>
<dbReference type="PANTHER" id="PTHR45615">
    <property type="entry name" value="MYOSIN HEAVY CHAIN, NON-MUSCLE"/>
    <property type="match status" value="1"/>
</dbReference>
<sequence length="651" mass="72514">MTTTNQENSSKPQKKKGIIRWEAIIPFTIICAIIGLYFHFFFDAHLKAGMEWVGYKAVGAEVNIAKVETSFFNASLRIQGIEVTNAEQPTHNSINIGDIRFSMLWDALLRAKAVINEAAVEQIAFGVKRKYPGKVKPPEPPSSEPGMAEQLKEQALKEAQQQTGENILGDIIAMLGGSDSQAQVDKLQAKLASKAMIEKFQVDLTAKQKVWDQKIKALPQEKDVRALNERLNKIKYQDFKTPQELQTSLQALDKVRNDGDAMVKQVQATSTELQADLKAFELQYKEIDKQVKADIKALEQHFRIPKFDAKAITMGVFNHYLGPYKAKFYRYKAMADRYIPPGLKKKDPADDAIPIQPHPREKGISYEFGRLNAYPLFWIKRTAVSSQAGTTPEAGNIKGEILDITSNQKVTGRPTVASLSGDFPGKEIFGFLVKVSLNNIKPESEIDYVFKVGSYSILARQLVNSPDVQIGFNRATGSLGVEGKIVGLKQVSVSMNNTFNKIDYLVSSKNEIADQILKAVFAGIPEVNLTVTGEGVIPNVPLSINSNLGLELQKGFEKQIQAKIDEARKKIELMVEEEIGKQKKQIDAQMAQLRTQLDGEVKKVQAQLEDEKKKAEARADQAKKDAESRGKKQLEGEAKKAAEELKKKFGF</sequence>
<dbReference type="Proteomes" id="UP000830116">
    <property type="component" value="Chromosome"/>
</dbReference>
<keyword evidence="3" id="KW-1133">Transmembrane helix</keyword>
<dbReference type="PANTHER" id="PTHR45615:SF80">
    <property type="entry name" value="GRIP DOMAIN-CONTAINING PROTEIN"/>
    <property type="match status" value="1"/>
</dbReference>
<reference evidence="4" key="1">
    <citation type="submission" date="2022-03" db="EMBL/GenBank/DDBJ databases">
        <title>Genome Identification and Characterization of new species Bdellovibrio reynosense LBG001 sp. nov. from a Mexico soil sample.</title>
        <authorList>
            <person name="Camilli A."/>
            <person name="Ajao Y."/>
            <person name="Guo X."/>
        </authorList>
    </citation>
    <scope>NUCLEOTIDE SEQUENCE</scope>
    <source>
        <strain evidence="4">LBG001</strain>
    </source>
</reference>
<evidence type="ECO:0000313" key="5">
    <source>
        <dbReference type="Proteomes" id="UP000830116"/>
    </source>
</evidence>
<dbReference type="NCBIfam" id="TIGR03545">
    <property type="entry name" value="TIGR03545 family protein"/>
    <property type="match status" value="1"/>
</dbReference>
<feature type="region of interest" description="Disordered" evidence="2">
    <location>
        <begin position="608"/>
        <end position="639"/>
    </location>
</feature>
<organism evidence="4 5">
    <name type="scientific">Bdellovibrio reynosensis</name>
    <dbReference type="NCBI Taxonomy" id="2835041"/>
    <lineage>
        <taxon>Bacteria</taxon>
        <taxon>Pseudomonadati</taxon>
        <taxon>Bdellovibrionota</taxon>
        <taxon>Bdellovibrionia</taxon>
        <taxon>Bdellovibrionales</taxon>
        <taxon>Pseudobdellovibrionaceae</taxon>
        <taxon>Bdellovibrio</taxon>
    </lineage>
</organism>
<dbReference type="RefSeq" id="WP_243537621.1">
    <property type="nucleotide sequence ID" value="NZ_CP093442.1"/>
</dbReference>
<evidence type="ECO:0000256" key="2">
    <source>
        <dbReference type="SAM" id="MobiDB-lite"/>
    </source>
</evidence>
<name>A0ABY4C8C7_9BACT</name>
<keyword evidence="3" id="KW-0472">Membrane</keyword>
<dbReference type="EMBL" id="CP093442">
    <property type="protein sequence ID" value="UOF01238.1"/>
    <property type="molecule type" value="Genomic_DNA"/>
</dbReference>
<protein>
    <submittedName>
        <fullName evidence="4">TIGR03545 family protein</fullName>
    </submittedName>
</protein>